<keyword evidence="5" id="KW-0282">Flagellum</keyword>
<dbReference type="PANTHER" id="PTHR39190:SF1">
    <property type="entry name" value="FLAGELLAR ASSEMBLY FACTOR FLIW"/>
    <property type="match status" value="1"/>
</dbReference>
<evidence type="ECO:0000256" key="3">
    <source>
        <dbReference type="ARBA" id="ARBA00022845"/>
    </source>
</evidence>
<comment type="function">
    <text evidence="4">Acts as an anti-CsrA protein, binds CsrA and prevents it from repressing translation of its target genes, one of which is flagellin. Binds to flagellin and participates in the assembly of the flagellum.</text>
</comment>
<evidence type="ECO:0000256" key="4">
    <source>
        <dbReference type="HAMAP-Rule" id="MF_01185"/>
    </source>
</evidence>
<dbReference type="PANTHER" id="PTHR39190">
    <property type="entry name" value="FLAGELLAR ASSEMBLY FACTOR FLIW"/>
    <property type="match status" value="1"/>
</dbReference>
<dbReference type="Gene3D" id="2.30.290.10">
    <property type="entry name" value="BH3618-like"/>
    <property type="match status" value="1"/>
</dbReference>
<gene>
    <name evidence="4" type="primary">fliW</name>
    <name evidence="5" type="ORF">EP073_02180</name>
</gene>
<dbReference type="GO" id="GO:0006417">
    <property type="term" value="P:regulation of translation"/>
    <property type="evidence" value="ECO:0007669"/>
    <property type="project" value="UniProtKB-KW"/>
</dbReference>
<keyword evidence="1 4" id="KW-0963">Cytoplasm</keyword>
<dbReference type="Proteomes" id="UP000287502">
    <property type="component" value="Chromosome"/>
</dbReference>
<accession>A0A410JVN6</accession>
<dbReference type="EMBL" id="CP035108">
    <property type="protein sequence ID" value="QAR32244.1"/>
    <property type="molecule type" value="Genomic_DNA"/>
</dbReference>
<dbReference type="AlphaFoldDB" id="A0A410JVN6"/>
<comment type="subcellular location">
    <subcellularLocation>
        <location evidence="4">Cytoplasm</location>
    </subcellularLocation>
</comment>
<proteinExistence type="inferred from homology"/>
<name>A0A410JVN6_9BACT</name>
<keyword evidence="6" id="KW-1185">Reference proteome</keyword>
<keyword evidence="3 4" id="KW-0810">Translation regulation</keyword>
<evidence type="ECO:0000313" key="5">
    <source>
        <dbReference type="EMBL" id="QAR32244.1"/>
    </source>
</evidence>
<dbReference type="InterPro" id="IPR024046">
    <property type="entry name" value="Flagellar_assmbl_FliW_dom_sf"/>
</dbReference>
<keyword evidence="2 4" id="KW-1005">Bacterial flagellum biogenesis</keyword>
<dbReference type="KEGG" id="gtl:EP073_02180"/>
<keyword evidence="4" id="KW-0143">Chaperone</keyword>
<organism evidence="5 6">
    <name type="scientific">Geovibrio thiophilus</name>
    <dbReference type="NCBI Taxonomy" id="139438"/>
    <lineage>
        <taxon>Bacteria</taxon>
        <taxon>Pseudomonadati</taxon>
        <taxon>Deferribacterota</taxon>
        <taxon>Deferribacteres</taxon>
        <taxon>Deferribacterales</taxon>
        <taxon>Geovibrionaceae</taxon>
        <taxon>Geovibrio</taxon>
    </lineage>
</organism>
<comment type="subunit">
    <text evidence="4">Interacts with translational regulator CsrA and flagellin(s).</text>
</comment>
<dbReference type="GO" id="GO:0044780">
    <property type="term" value="P:bacterial-type flagellum assembly"/>
    <property type="evidence" value="ECO:0007669"/>
    <property type="project" value="UniProtKB-UniRule"/>
</dbReference>
<dbReference type="SUPFAM" id="SSF141457">
    <property type="entry name" value="BH3618-like"/>
    <property type="match status" value="1"/>
</dbReference>
<evidence type="ECO:0000256" key="2">
    <source>
        <dbReference type="ARBA" id="ARBA00022795"/>
    </source>
</evidence>
<dbReference type="GO" id="GO:0005737">
    <property type="term" value="C:cytoplasm"/>
    <property type="evidence" value="ECO:0007669"/>
    <property type="project" value="UniProtKB-SubCell"/>
</dbReference>
<protein>
    <recommendedName>
        <fullName evidence="4">Flagellar assembly factor FliW</fullName>
    </recommendedName>
</protein>
<keyword evidence="5" id="KW-0969">Cilium</keyword>
<evidence type="ECO:0000313" key="6">
    <source>
        <dbReference type="Proteomes" id="UP000287502"/>
    </source>
</evidence>
<sequence>MEKIKMSSTKLGPVEYTENDIITLSSPLLGFPDLSDFLLISGDKSFPFLWFQAVQDPDVCFILIEPKIFHPNYDPKINKRELKILGIEKDEELKIAAIVVVPEDPKNATVNLRAPILLNTGKKLAKQVILEDDRWMIKAPLFAAKDK</sequence>
<comment type="similarity">
    <text evidence="4">Belongs to the FliW family.</text>
</comment>
<dbReference type="OrthoDB" id="9801235at2"/>
<dbReference type="Pfam" id="PF02623">
    <property type="entry name" value="FliW"/>
    <property type="match status" value="1"/>
</dbReference>
<dbReference type="RefSeq" id="WP_128465531.1">
    <property type="nucleotide sequence ID" value="NZ_CP035108.1"/>
</dbReference>
<dbReference type="InterPro" id="IPR003775">
    <property type="entry name" value="Flagellar_assembly_factor_FliW"/>
</dbReference>
<evidence type="ECO:0000256" key="1">
    <source>
        <dbReference type="ARBA" id="ARBA00022490"/>
    </source>
</evidence>
<reference evidence="5 6" key="1">
    <citation type="submission" date="2019-01" db="EMBL/GenBank/DDBJ databases">
        <title>Geovibrio thiophilus DSM 11263, complete genome.</title>
        <authorList>
            <person name="Spring S."/>
            <person name="Bunk B."/>
            <person name="Sproer C."/>
        </authorList>
    </citation>
    <scope>NUCLEOTIDE SEQUENCE [LARGE SCALE GENOMIC DNA]</scope>
    <source>
        <strain evidence="5 6">DSM 11263</strain>
    </source>
</reference>
<keyword evidence="5" id="KW-0966">Cell projection</keyword>
<dbReference type="HAMAP" id="MF_01185">
    <property type="entry name" value="FliW"/>
    <property type="match status" value="1"/>
</dbReference>